<evidence type="ECO:0000256" key="2">
    <source>
        <dbReference type="PROSITE-ProRule" id="PRU00169"/>
    </source>
</evidence>
<gene>
    <name evidence="4" type="ORF">L21TH_2727</name>
</gene>
<dbReference type="InterPro" id="IPR050595">
    <property type="entry name" value="Bact_response_regulator"/>
</dbReference>
<dbReference type="PANTHER" id="PTHR44591:SF25">
    <property type="entry name" value="CHEMOTAXIS TWO-COMPONENT RESPONSE REGULATOR"/>
    <property type="match status" value="1"/>
</dbReference>
<feature type="modified residue" description="4-aspartylphosphate" evidence="2">
    <location>
        <position position="58"/>
    </location>
</feature>
<accession>R1CRC4</accession>
<dbReference type="PROSITE" id="PS50110">
    <property type="entry name" value="RESPONSE_REGULATORY"/>
    <property type="match status" value="1"/>
</dbReference>
<keyword evidence="5" id="KW-1185">Reference proteome</keyword>
<dbReference type="OrthoDB" id="9790669at2"/>
<feature type="domain" description="Response regulatory" evidence="3">
    <location>
        <begin position="4"/>
        <end position="125"/>
    </location>
</feature>
<evidence type="ECO:0000259" key="3">
    <source>
        <dbReference type="PROSITE" id="PS50110"/>
    </source>
</evidence>
<evidence type="ECO:0000313" key="4">
    <source>
        <dbReference type="EMBL" id="EOC99263.1"/>
    </source>
</evidence>
<sequence length="126" mass="14182">MGNLILAVDDSRTIRASVKYTLEKAGYEVVLGCDGKEGLDKLNELKHQGKKPDMIISDINMPNMDGISFIKELKNKMEYKFIPVLVLTTESQHQKKMEGKKAGAAGWLVKPFKSQQLVDVVKKFVR</sequence>
<dbReference type="STRING" id="1304284.L21TH_2727"/>
<dbReference type="CDD" id="cd17562">
    <property type="entry name" value="REC_CheY4-like"/>
    <property type="match status" value="1"/>
</dbReference>
<keyword evidence="1 2" id="KW-0597">Phosphoprotein</keyword>
<keyword evidence="4" id="KW-0675">Receptor</keyword>
<protein>
    <submittedName>
        <fullName evidence="4">Chemotaxis regulator-transmits chemoreceptor signals to flagelllar motor components CheY</fullName>
    </submittedName>
</protein>
<dbReference type="SUPFAM" id="SSF52172">
    <property type="entry name" value="CheY-like"/>
    <property type="match status" value="1"/>
</dbReference>
<reference evidence="4 5" key="1">
    <citation type="journal article" date="2015" name="Geomicrobiol. J.">
        <title>Caldisalinibacter kiritimatiensis gen. nov., sp. nov., a moderately thermohalophilic thiosulfate-reducing bacterium from a hypersaline microbial mat.</title>
        <authorList>
            <person name="Ben Hania W."/>
            <person name="Joseph M."/>
            <person name="Fiebig A."/>
            <person name="Bunk B."/>
            <person name="Klenk H.-P."/>
            <person name="Fardeau M.-L."/>
            <person name="Spring S."/>
        </authorList>
    </citation>
    <scope>NUCLEOTIDE SEQUENCE [LARGE SCALE GENOMIC DNA]</scope>
    <source>
        <strain evidence="4 5">L21-TH-D2</strain>
    </source>
</reference>
<dbReference type="RefSeq" id="WP_006317662.1">
    <property type="nucleotide sequence ID" value="NZ_ARZA01000287.1"/>
</dbReference>
<dbReference type="InterPro" id="IPR011006">
    <property type="entry name" value="CheY-like_superfamily"/>
</dbReference>
<name>R1CRC4_9FIRM</name>
<dbReference type="AlphaFoldDB" id="R1CRC4"/>
<dbReference type="PANTHER" id="PTHR44591">
    <property type="entry name" value="STRESS RESPONSE REGULATOR PROTEIN 1"/>
    <property type="match status" value="1"/>
</dbReference>
<dbReference type="GO" id="GO:0000160">
    <property type="term" value="P:phosphorelay signal transduction system"/>
    <property type="evidence" value="ECO:0007669"/>
    <property type="project" value="InterPro"/>
</dbReference>
<dbReference type="Proteomes" id="UP000013378">
    <property type="component" value="Unassembled WGS sequence"/>
</dbReference>
<proteinExistence type="predicted"/>
<dbReference type="eggNOG" id="COG0745">
    <property type="taxonomic scope" value="Bacteria"/>
</dbReference>
<dbReference type="Pfam" id="PF00072">
    <property type="entry name" value="Response_reg"/>
    <property type="match status" value="1"/>
</dbReference>
<dbReference type="PATRIC" id="fig|1304284.3.peg.2679"/>
<organism evidence="4 5">
    <name type="scientific">Caldisalinibacter kiritimatiensis</name>
    <dbReference type="NCBI Taxonomy" id="1304284"/>
    <lineage>
        <taxon>Bacteria</taxon>
        <taxon>Bacillati</taxon>
        <taxon>Bacillota</taxon>
        <taxon>Tissierellia</taxon>
        <taxon>Tissierellales</taxon>
        <taxon>Thermohalobacteraceae</taxon>
        <taxon>Caldisalinibacter</taxon>
    </lineage>
</organism>
<evidence type="ECO:0000313" key="5">
    <source>
        <dbReference type="Proteomes" id="UP000013378"/>
    </source>
</evidence>
<dbReference type="InterPro" id="IPR001789">
    <property type="entry name" value="Sig_transdc_resp-reg_receiver"/>
</dbReference>
<evidence type="ECO:0000256" key="1">
    <source>
        <dbReference type="ARBA" id="ARBA00022553"/>
    </source>
</evidence>
<dbReference type="EMBL" id="ARZA01000287">
    <property type="protein sequence ID" value="EOC99263.1"/>
    <property type="molecule type" value="Genomic_DNA"/>
</dbReference>
<dbReference type="SMART" id="SM00448">
    <property type="entry name" value="REC"/>
    <property type="match status" value="1"/>
</dbReference>
<comment type="caution">
    <text evidence="4">The sequence shown here is derived from an EMBL/GenBank/DDBJ whole genome shotgun (WGS) entry which is preliminary data.</text>
</comment>
<dbReference type="Gene3D" id="3.40.50.2300">
    <property type="match status" value="1"/>
</dbReference>